<dbReference type="SMART" id="SM00382">
    <property type="entry name" value="AAA"/>
    <property type="match status" value="1"/>
</dbReference>
<dbReference type="Gene3D" id="3.40.50.300">
    <property type="entry name" value="P-loop containing nucleotide triphosphate hydrolases"/>
    <property type="match status" value="1"/>
</dbReference>
<dbReference type="Pfam" id="PF22942">
    <property type="entry name" value="DUF7025"/>
    <property type="match status" value="1"/>
</dbReference>
<proteinExistence type="predicted"/>
<dbReference type="Proteomes" id="UP000594364">
    <property type="component" value="Chromosome 2"/>
</dbReference>
<evidence type="ECO:0000259" key="2">
    <source>
        <dbReference type="SMART" id="SM00382"/>
    </source>
</evidence>
<dbReference type="OrthoDB" id="10042665at2759"/>
<sequence>MVQIAKGDDESVSTVIVTPAESEPVTDTNDTKEGTADETSSGKDGADTAEEKDPNASNDGEEADVKKEVHLKGMVSESKTLYAKFDERDNRSWSEKKPADFEEAAEGEETQKFAIIVRKQKPKDADSTKNLEIDSIIIQSPHLKKVLAGVLHKYPGISTNLSRLKLKAPFECFLHRWEKFEAAHNAEGQDPVAKEHLSLLYGIMKEELGELINLRKDYFKNKFVSFEHLWTIFPPECTVFGQKEGKPVAALFKRGYYANTQCGRVYVLECRIIEWDGERMGWSSLDLRIPNFLGYGSFTSLACYPIEYHHSPEVVKQVLRERGRRFESLAGFRYRQYDGVAFYHPEANPERTCRENIQSRIVIDGANWEKNNPDHTLYLGNLNGSGDNGHDGYDSDDDNRDCDSYCSDSYDSSGTRDSEDGRPPLTEEQLIFTSPVVRGYSLGTKRWMEFILDDVADVEFDNQAFSSLVMPTEKKELILAFAESQAQYKDAFDDVISGKGKGIIMLLCGGPGIGKTLTAESVAEQMRVPMYSMSAGDLGNDSYAVESSLGRILKMVSNWNAVLLLDECDVFLEERTSENLERNRIVAIFLRMLEYYEGILFLTTNRIKQMDPAFHSRIHITMEYPPLDEEARGQVWKAFLGRSVTLDGKTKGHEAHDVSDDEFAQLSKLDLNGRVIKNVIKAASLLAYHRKERLAFGHLRTVLRVGGHSL</sequence>
<dbReference type="AlphaFoldDB" id="A0A7S9KP30"/>
<feature type="domain" description="AAA+ ATPase" evidence="2">
    <location>
        <begin position="501"/>
        <end position="626"/>
    </location>
</feature>
<evidence type="ECO:0000313" key="3">
    <source>
        <dbReference type="EMBL" id="QPG96447.1"/>
    </source>
</evidence>
<dbReference type="InterPro" id="IPR003593">
    <property type="entry name" value="AAA+_ATPase"/>
</dbReference>
<name>A0A7S9KP30_EPIFF</name>
<evidence type="ECO:0000313" key="4">
    <source>
        <dbReference type="Proteomes" id="UP000594364"/>
    </source>
</evidence>
<dbReference type="InterPro" id="IPR027417">
    <property type="entry name" value="P-loop_NTPase"/>
</dbReference>
<feature type="region of interest" description="Disordered" evidence="1">
    <location>
        <begin position="404"/>
        <end position="426"/>
    </location>
</feature>
<protein>
    <recommendedName>
        <fullName evidence="2">AAA+ ATPase domain-containing protein</fullName>
    </recommendedName>
</protein>
<keyword evidence="4" id="KW-1185">Reference proteome</keyword>
<dbReference type="EMBL" id="CP031386">
    <property type="protein sequence ID" value="QPG96447.1"/>
    <property type="molecule type" value="Genomic_DNA"/>
</dbReference>
<dbReference type="InterPro" id="IPR054289">
    <property type="entry name" value="DUF7025"/>
</dbReference>
<dbReference type="Pfam" id="PF00004">
    <property type="entry name" value="AAA"/>
    <property type="match status" value="1"/>
</dbReference>
<accession>A0A7S9KP30</accession>
<dbReference type="InterPro" id="IPR003959">
    <property type="entry name" value="ATPase_AAA_core"/>
</dbReference>
<evidence type="ECO:0000256" key="1">
    <source>
        <dbReference type="SAM" id="MobiDB-lite"/>
    </source>
</evidence>
<feature type="compositionally biased region" description="Low complexity" evidence="1">
    <location>
        <begin position="404"/>
        <end position="413"/>
    </location>
</feature>
<dbReference type="PANTHER" id="PTHR46411:SF3">
    <property type="entry name" value="AAA+ ATPASE DOMAIN-CONTAINING PROTEIN"/>
    <property type="match status" value="1"/>
</dbReference>
<dbReference type="SUPFAM" id="SSF52540">
    <property type="entry name" value="P-loop containing nucleoside triphosphate hydrolases"/>
    <property type="match status" value="1"/>
</dbReference>
<dbReference type="GO" id="GO:0016887">
    <property type="term" value="F:ATP hydrolysis activity"/>
    <property type="evidence" value="ECO:0007669"/>
    <property type="project" value="InterPro"/>
</dbReference>
<gene>
    <name evidence="3" type="ORF">C2857_004226</name>
</gene>
<reference evidence="3 4" key="1">
    <citation type="journal article" date="2018" name="PLoS Genet.">
        <title>Repeat elements organise 3D genome structure and mediate transcription in the filamentous fungus Epichloe festucae.</title>
        <authorList>
            <person name="Winter D.J."/>
            <person name="Ganley A.R.D."/>
            <person name="Young C.A."/>
            <person name="Liachko I."/>
            <person name="Schardl C.L."/>
            <person name="Dupont P.Y."/>
            <person name="Berry D."/>
            <person name="Ram A."/>
            <person name="Scott B."/>
            <person name="Cox M.P."/>
        </authorList>
    </citation>
    <scope>NUCLEOTIDE SEQUENCE [LARGE SCALE GENOMIC DNA]</scope>
    <source>
        <strain evidence="3 4">Fl1</strain>
    </source>
</reference>
<dbReference type="PANTHER" id="PTHR46411">
    <property type="entry name" value="FAMILY ATPASE, PUTATIVE-RELATED"/>
    <property type="match status" value="1"/>
</dbReference>
<feature type="compositionally biased region" description="Basic and acidic residues" evidence="1">
    <location>
        <begin position="29"/>
        <end position="54"/>
    </location>
</feature>
<organism evidence="3 4">
    <name type="scientific">Epichloe festucae (strain Fl1)</name>
    <dbReference type="NCBI Taxonomy" id="877507"/>
    <lineage>
        <taxon>Eukaryota</taxon>
        <taxon>Fungi</taxon>
        <taxon>Dikarya</taxon>
        <taxon>Ascomycota</taxon>
        <taxon>Pezizomycotina</taxon>
        <taxon>Sordariomycetes</taxon>
        <taxon>Hypocreomycetidae</taxon>
        <taxon>Hypocreales</taxon>
        <taxon>Clavicipitaceae</taxon>
        <taxon>Epichloe</taxon>
    </lineage>
</organism>
<feature type="region of interest" description="Disordered" evidence="1">
    <location>
        <begin position="1"/>
        <end position="70"/>
    </location>
</feature>
<dbReference type="GO" id="GO:0005524">
    <property type="term" value="F:ATP binding"/>
    <property type="evidence" value="ECO:0007669"/>
    <property type="project" value="InterPro"/>
</dbReference>